<gene>
    <name evidence="2" type="ORF">SAMN05421759_101159</name>
</gene>
<name>A0A1N7JQN8_9RHOB</name>
<keyword evidence="2" id="KW-0282">Flagellum</keyword>
<proteinExistence type="predicted"/>
<keyword evidence="2" id="KW-0969">Cilium</keyword>
<dbReference type="STRING" id="633194.SAMN05421759_101159"/>
<reference evidence="3" key="1">
    <citation type="submission" date="2017-01" db="EMBL/GenBank/DDBJ databases">
        <authorList>
            <person name="Varghese N."/>
            <person name="Submissions S."/>
        </authorList>
    </citation>
    <scope>NUCLEOTIDE SEQUENCE [LARGE SCALE GENOMIC DNA]</scope>
    <source>
        <strain evidence="3">DSM 29430</strain>
    </source>
</reference>
<dbReference type="RefSeq" id="WP_083950419.1">
    <property type="nucleotide sequence ID" value="NZ_FTOQ01000001.1"/>
</dbReference>
<keyword evidence="3" id="KW-1185">Reference proteome</keyword>
<evidence type="ECO:0000313" key="2">
    <source>
        <dbReference type="EMBL" id="SIS51650.1"/>
    </source>
</evidence>
<keyword evidence="2" id="KW-0966">Cell projection</keyword>
<evidence type="ECO:0000313" key="3">
    <source>
        <dbReference type="Proteomes" id="UP000186684"/>
    </source>
</evidence>
<dbReference type="Proteomes" id="UP000186684">
    <property type="component" value="Unassembled WGS sequence"/>
</dbReference>
<organism evidence="2 3">
    <name type="scientific">Roseivivax lentus</name>
    <dbReference type="NCBI Taxonomy" id="633194"/>
    <lineage>
        <taxon>Bacteria</taxon>
        <taxon>Pseudomonadati</taxon>
        <taxon>Pseudomonadota</taxon>
        <taxon>Alphaproteobacteria</taxon>
        <taxon>Rhodobacterales</taxon>
        <taxon>Roseobacteraceae</taxon>
        <taxon>Roseivivax</taxon>
    </lineage>
</organism>
<dbReference type="OrthoDB" id="7870971at2"/>
<sequence>MQLTELLTDFARSDGSGPASGTADTGPDAQEQRDLASFDKGYRDGWEDAMAAVEKEGGRLHSDLSQNLRDLSFTYHEAYTHILAAMEPLLTQIATAILPAAFDDSLPRHLLDRLMEHARTSGETLVEIAVSPRELALVEPLVDSDLGFPVTVVADGTLAPGQADIRFSEDREERIDLTEMASEIRDAITGFSTETRRTANG</sequence>
<evidence type="ECO:0000256" key="1">
    <source>
        <dbReference type="SAM" id="MobiDB-lite"/>
    </source>
</evidence>
<dbReference type="AlphaFoldDB" id="A0A1N7JQN8"/>
<accession>A0A1N7JQN8</accession>
<protein>
    <submittedName>
        <fullName evidence="2">Flagellar assembly protein FliH</fullName>
    </submittedName>
</protein>
<dbReference type="EMBL" id="FTOQ01000001">
    <property type="protein sequence ID" value="SIS51650.1"/>
    <property type="molecule type" value="Genomic_DNA"/>
</dbReference>
<feature type="region of interest" description="Disordered" evidence="1">
    <location>
        <begin position="1"/>
        <end position="32"/>
    </location>
</feature>